<keyword evidence="7" id="KW-1185">Reference proteome</keyword>
<evidence type="ECO:0000313" key="6">
    <source>
        <dbReference type="EMBL" id="RKT47076.1"/>
    </source>
</evidence>
<dbReference type="Proteomes" id="UP000274556">
    <property type="component" value="Unassembled WGS sequence"/>
</dbReference>
<keyword evidence="1" id="KW-0479">Metal-binding</keyword>
<evidence type="ECO:0000259" key="5">
    <source>
        <dbReference type="Pfam" id="PF01258"/>
    </source>
</evidence>
<dbReference type="GO" id="GO:0008270">
    <property type="term" value="F:zinc ion binding"/>
    <property type="evidence" value="ECO:0007669"/>
    <property type="project" value="UniProtKB-KW"/>
</dbReference>
<evidence type="ECO:0000256" key="4">
    <source>
        <dbReference type="PROSITE-ProRule" id="PRU00510"/>
    </source>
</evidence>
<comment type="caution">
    <text evidence="6">The sequence shown here is derived from an EMBL/GenBank/DDBJ whole genome shotgun (WGS) entry which is preliminary data.</text>
</comment>
<dbReference type="SUPFAM" id="SSF57716">
    <property type="entry name" value="Glucocorticoid receptor-like (DNA-binding domain)"/>
    <property type="match status" value="1"/>
</dbReference>
<gene>
    <name evidence="6" type="ORF">BDD21_4630</name>
</gene>
<dbReference type="EMBL" id="RBXL01000001">
    <property type="protein sequence ID" value="RKT47076.1"/>
    <property type="molecule type" value="Genomic_DNA"/>
</dbReference>
<keyword evidence="3" id="KW-0862">Zinc</keyword>
<feature type="domain" description="Zinc finger DksA/TraR C4-type" evidence="5">
    <location>
        <begin position="79"/>
        <end position="114"/>
    </location>
</feature>
<proteinExistence type="predicted"/>
<feature type="zinc finger region" description="dksA C4-type" evidence="4">
    <location>
        <begin position="84"/>
        <end position="108"/>
    </location>
</feature>
<dbReference type="OrthoDB" id="6064855at2"/>
<evidence type="ECO:0000256" key="2">
    <source>
        <dbReference type="ARBA" id="ARBA00022771"/>
    </source>
</evidence>
<protein>
    <submittedName>
        <fullName evidence="6">TraR/DksA family transcriptional regulator</fullName>
    </submittedName>
</protein>
<reference evidence="6 7" key="1">
    <citation type="submission" date="2018-10" db="EMBL/GenBank/DDBJ databases">
        <title>Genomic Encyclopedia of Archaeal and Bacterial Type Strains, Phase II (KMG-II): from individual species to whole genera.</title>
        <authorList>
            <person name="Goeker M."/>
        </authorList>
    </citation>
    <scope>NUCLEOTIDE SEQUENCE [LARGE SCALE GENOMIC DNA]</scope>
    <source>
        <strain evidence="6 7">DSM 235</strain>
    </source>
</reference>
<accession>A0A495VCF2</accession>
<evidence type="ECO:0000256" key="3">
    <source>
        <dbReference type="ARBA" id="ARBA00022833"/>
    </source>
</evidence>
<evidence type="ECO:0000256" key="1">
    <source>
        <dbReference type="ARBA" id="ARBA00022723"/>
    </source>
</evidence>
<organism evidence="6 7">
    <name type="scientific">Thiocapsa rosea</name>
    <dbReference type="NCBI Taxonomy" id="69360"/>
    <lineage>
        <taxon>Bacteria</taxon>
        <taxon>Pseudomonadati</taxon>
        <taxon>Pseudomonadota</taxon>
        <taxon>Gammaproteobacteria</taxon>
        <taxon>Chromatiales</taxon>
        <taxon>Chromatiaceae</taxon>
        <taxon>Thiocapsa</taxon>
    </lineage>
</organism>
<sequence length="119" mass="13320">MTSDPRTYGERLQSELDALIIDIAESNDAGGTVELDQTRVGRLSRMDAMQQQAMAKNTHERYGIRRRQIEAALARIEAGTFGLCCLCREPLDSERLDSDPAVVFCADCAEAREQERGQR</sequence>
<dbReference type="InterPro" id="IPR000962">
    <property type="entry name" value="Znf_DskA_TraR"/>
</dbReference>
<dbReference type="PROSITE" id="PS51128">
    <property type="entry name" value="ZF_DKSA_2"/>
    <property type="match status" value="1"/>
</dbReference>
<dbReference type="RefSeq" id="WP_120799099.1">
    <property type="nucleotide sequence ID" value="NZ_RBXL01000001.1"/>
</dbReference>
<keyword evidence="2" id="KW-0863">Zinc-finger</keyword>
<evidence type="ECO:0000313" key="7">
    <source>
        <dbReference type="Proteomes" id="UP000274556"/>
    </source>
</evidence>
<dbReference type="Pfam" id="PF01258">
    <property type="entry name" value="zf-dskA_traR"/>
    <property type="match status" value="1"/>
</dbReference>
<dbReference type="Gene3D" id="1.20.120.910">
    <property type="entry name" value="DksA, coiled-coil domain"/>
    <property type="match status" value="1"/>
</dbReference>
<dbReference type="AlphaFoldDB" id="A0A495VCF2"/>
<name>A0A495VCF2_9GAMM</name>